<organism evidence="2 3">
    <name type="scientific">Staurois parvus</name>
    <dbReference type="NCBI Taxonomy" id="386267"/>
    <lineage>
        <taxon>Eukaryota</taxon>
        <taxon>Metazoa</taxon>
        <taxon>Chordata</taxon>
        <taxon>Craniata</taxon>
        <taxon>Vertebrata</taxon>
        <taxon>Euteleostomi</taxon>
        <taxon>Amphibia</taxon>
        <taxon>Batrachia</taxon>
        <taxon>Anura</taxon>
        <taxon>Neobatrachia</taxon>
        <taxon>Ranoidea</taxon>
        <taxon>Ranidae</taxon>
        <taxon>Staurois</taxon>
    </lineage>
</organism>
<evidence type="ECO:0000313" key="3">
    <source>
        <dbReference type="Proteomes" id="UP001162483"/>
    </source>
</evidence>
<dbReference type="InterPro" id="IPR057667">
    <property type="entry name" value="HTH_SB"/>
</dbReference>
<dbReference type="SUPFAM" id="SSF46689">
    <property type="entry name" value="Homeodomain-like"/>
    <property type="match status" value="1"/>
</dbReference>
<dbReference type="Proteomes" id="UP001162483">
    <property type="component" value="Unassembled WGS sequence"/>
</dbReference>
<name>A0ABN9C5F3_9NEOB</name>
<protein>
    <recommendedName>
        <fullName evidence="1">Sleeping Beauty transposase HTH domain-containing protein</fullName>
    </recommendedName>
</protein>
<evidence type="ECO:0000313" key="2">
    <source>
        <dbReference type="EMBL" id="CAI9555148.1"/>
    </source>
</evidence>
<dbReference type="Gene3D" id="1.10.10.10">
    <property type="entry name" value="Winged helix-like DNA-binding domain superfamily/Winged helix DNA-binding domain"/>
    <property type="match status" value="1"/>
</dbReference>
<reference evidence="2" key="1">
    <citation type="submission" date="2023-05" db="EMBL/GenBank/DDBJ databases">
        <authorList>
            <person name="Stuckert A."/>
        </authorList>
    </citation>
    <scope>NUCLEOTIDE SEQUENCE</scope>
</reference>
<feature type="domain" description="Sleeping Beauty transposase HTH" evidence="1">
    <location>
        <begin position="1"/>
        <end position="50"/>
    </location>
</feature>
<sequence length="99" mass="11127">MGIRKELSKVLHNKVMELYKDGKGHKKMSKALNMPISTVKSLIKKWKVRGSLDTKPRSGGPRKIATITDRTIVWDSKKNPTGNLKRNTGCSGERLCVCF</sequence>
<gene>
    <name evidence="2" type="ORF">SPARVUS_LOCUS4333717</name>
</gene>
<dbReference type="EMBL" id="CATNWA010007958">
    <property type="protein sequence ID" value="CAI9555148.1"/>
    <property type="molecule type" value="Genomic_DNA"/>
</dbReference>
<accession>A0ABN9C5F3</accession>
<proteinExistence type="predicted"/>
<dbReference type="Pfam" id="PF25787">
    <property type="entry name" value="HTH_SB"/>
    <property type="match status" value="1"/>
</dbReference>
<dbReference type="InterPro" id="IPR009057">
    <property type="entry name" value="Homeodomain-like_sf"/>
</dbReference>
<comment type="caution">
    <text evidence="2">The sequence shown here is derived from an EMBL/GenBank/DDBJ whole genome shotgun (WGS) entry which is preliminary data.</text>
</comment>
<evidence type="ECO:0000259" key="1">
    <source>
        <dbReference type="Pfam" id="PF25787"/>
    </source>
</evidence>
<keyword evidence="3" id="KW-1185">Reference proteome</keyword>
<dbReference type="InterPro" id="IPR036388">
    <property type="entry name" value="WH-like_DNA-bd_sf"/>
</dbReference>